<evidence type="ECO:0000259" key="1">
    <source>
        <dbReference type="Pfam" id="PF00534"/>
    </source>
</evidence>
<dbReference type="STRING" id="1802158.A2827_03750"/>
<dbReference type="GO" id="GO:0016757">
    <property type="term" value="F:glycosyltransferase activity"/>
    <property type="evidence" value="ECO:0007669"/>
    <property type="project" value="InterPro"/>
</dbReference>
<comment type="caution">
    <text evidence="3">The sequence shown here is derived from an EMBL/GenBank/DDBJ whole genome shotgun (WGS) entry which is preliminary data.</text>
</comment>
<dbReference type="Gene3D" id="3.40.50.2000">
    <property type="entry name" value="Glycogen Phosphorylase B"/>
    <property type="match status" value="2"/>
</dbReference>
<dbReference type="InterPro" id="IPR001296">
    <property type="entry name" value="Glyco_trans_1"/>
</dbReference>
<dbReference type="Proteomes" id="UP000177932">
    <property type="component" value="Unassembled WGS sequence"/>
</dbReference>
<sequence length="399" mass="44316">MKILFIITQSEIGGAQRYLLEFTRYLISHGHEVTIVAGEGDDELFQQSAPKLPGSDPGSLGAAPCQIKISNLIRNLNPLKDFLALLSILSILRKEKPNVLFLQSTKAGFLGSLAASILNLKPNAQNPKIIYRIGGWSFNDPRSPLANKILLWMEKISARWKDVIIVNSELDRQIAISQKIIPENKIVKIYNGIDPNSINFLPEEEAASKLSGSNPDSFEHIVIGTIANLYATKGIEYLIESANILTKTRNLKPVTFVVIGEGRERPKLEALVKKYNLENNFLLVGRISNARQYLKVFDIFVLPSVKEGFPWALLEAMSAEIPIIATDVGAISEIIGSKKEGILIPPKDAKTLADAMKYLVENPDQGRRLAKNAKEKLKKFNIEKMLSESEAILLPAHRE</sequence>
<dbReference type="PANTHER" id="PTHR12526">
    <property type="entry name" value="GLYCOSYLTRANSFERASE"/>
    <property type="match status" value="1"/>
</dbReference>
<dbReference type="InterPro" id="IPR028098">
    <property type="entry name" value="Glyco_trans_4-like_N"/>
</dbReference>
<protein>
    <recommendedName>
        <fullName evidence="5">Glycosyltransferase subfamily 4-like N-terminal domain-containing protein</fullName>
    </recommendedName>
</protein>
<dbReference type="SUPFAM" id="SSF53756">
    <property type="entry name" value="UDP-Glycosyltransferase/glycogen phosphorylase"/>
    <property type="match status" value="1"/>
</dbReference>
<organism evidence="3 4">
    <name type="scientific">Candidatus Spechtbacteria bacterium RIFCSPHIGHO2_01_FULL_43_30</name>
    <dbReference type="NCBI Taxonomy" id="1802158"/>
    <lineage>
        <taxon>Bacteria</taxon>
        <taxon>Candidatus Spechtiibacteriota</taxon>
    </lineage>
</organism>
<gene>
    <name evidence="3" type="ORF">A2827_03750</name>
</gene>
<feature type="domain" description="Glycosyltransferase subfamily 4-like N-terminal" evidence="2">
    <location>
        <begin position="12"/>
        <end position="196"/>
    </location>
</feature>
<dbReference type="Pfam" id="PF13439">
    <property type="entry name" value="Glyco_transf_4"/>
    <property type="match status" value="1"/>
</dbReference>
<reference evidence="3 4" key="1">
    <citation type="journal article" date="2016" name="Nat. Commun.">
        <title>Thousands of microbial genomes shed light on interconnected biogeochemical processes in an aquifer system.</title>
        <authorList>
            <person name="Anantharaman K."/>
            <person name="Brown C.T."/>
            <person name="Hug L.A."/>
            <person name="Sharon I."/>
            <person name="Castelle C.J."/>
            <person name="Probst A.J."/>
            <person name="Thomas B.C."/>
            <person name="Singh A."/>
            <person name="Wilkins M.J."/>
            <person name="Karaoz U."/>
            <person name="Brodie E.L."/>
            <person name="Williams K.H."/>
            <person name="Hubbard S.S."/>
            <person name="Banfield J.F."/>
        </authorList>
    </citation>
    <scope>NUCLEOTIDE SEQUENCE [LARGE SCALE GENOMIC DNA]</scope>
</reference>
<feature type="domain" description="Glycosyl transferase family 1" evidence="1">
    <location>
        <begin position="221"/>
        <end position="375"/>
    </location>
</feature>
<accession>A0A1G2H4X1</accession>
<proteinExistence type="predicted"/>
<dbReference type="EMBL" id="MHOD01000032">
    <property type="protein sequence ID" value="OGZ57370.1"/>
    <property type="molecule type" value="Genomic_DNA"/>
</dbReference>
<dbReference type="CDD" id="cd03808">
    <property type="entry name" value="GT4_CapM-like"/>
    <property type="match status" value="1"/>
</dbReference>
<name>A0A1G2H4X1_9BACT</name>
<evidence type="ECO:0000259" key="2">
    <source>
        <dbReference type="Pfam" id="PF13439"/>
    </source>
</evidence>
<dbReference type="PANTHER" id="PTHR12526:SF630">
    <property type="entry name" value="GLYCOSYLTRANSFERASE"/>
    <property type="match status" value="1"/>
</dbReference>
<dbReference type="Pfam" id="PF00534">
    <property type="entry name" value="Glycos_transf_1"/>
    <property type="match status" value="1"/>
</dbReference>
<evidence type="ECO:0008006" key="5">
    <source>
        <dbReference type="Google" id="ProtNLM"/>
    </source>
</evidence>
<evidence type="ECO:0000313" key="4">
    <source>
        <dbReference type="Proteomes" id="UP000177932"/>
    </source>
</evidence>
<dbReference type="AlphaFoldDB" id="A0A1G2H4X1"/>
<evidence type="ECO:0000313" key="3">
    <source>
        <dbReference type="EMBL" id="OGZ57370.1"/>
    </source>
</evidence>